<protein>
    <submittedName>
        <fullName evidence="1">Uncharacterized protein</fullName>
    </submittedName>
</protein>
<accession>A0A8R7R204</accession>
<reference evidence="2" key="1">
    <citation type="journal article" date="2013" name="Nature">
        <title>Draft genome of the wheat A-genome progenitor Triticum urartu.</title>
        <authorList>
            <person name="Ling H.Q."/>
            <person name="Zhao S."/>
            <person name="Liu D."/>
            <person name="Wang J."/>
            <person name="Sun H."/>
            <person name="Zhang C."/>
            <person name="Fan H."/>
            <person name="Li D."/>
            <person name="Dong L."/>
            <person name="Tao Y."/>
            <person name="Gao C."/>
            <person name="Wu H."/>
            <person name="Li Y."/>
            <person name="Cui Y."/>
            <person name="Guo X."/>
            <person name="Zheng S."/>
            <person name="Wang B."/>
            <person name="Yu K."/>
            <person name="Liang Q."/>
            <person name="Yang W."/>
            <person name="Lou X."/>
            <person name="Chen J."/>
            <person name="Feng M."/>
            <person name="Jian J."/>
            <person name="Zhang X."/>
            <person name="Luo G."/>
            <person name="Jiang Y."/>
            <person name="Liu J."/>
            <person name="Wang Z."/>
            <person name="Sha Y."/>
            <person name="Zhang B."/>
            <person name="Wu H."/>
            <person name="Tang D."/>
            <person name="Shen Q."/>
            <person name="Xue P."/>
            <person name="Zou S."/>
            <person name="Wang X."/>
            <person name="Liu X."/>
            <person name="Wang F."/>
            <person name="Yang Y."/>
            <person name="An X."/>
            <person name="Dong Z."/>
            <person name="Zhang K."/>
            <person name="Zhang X."/>
            <person name="Luo M.C."/>
            <person name="Dvorak J."/>
            <person name="Tong Y."/>
            <person name="Wang J."/>
            <person name="Yang H."/>
            <person name="Li Z."/>
            <person name="Wang D."/>
            <person name="Zhang A."/>
            <person name="Wang J."/>
        </authorList>
    </citation>
    <scope>NUCLEOTIDE SEQUENCE</scope>
    <source>
        <strain evidence="2">cv. G1812</strain>
    </source>
</reference>
<dbReference type="AlphaFoldDB" id="A0A8R7R204"/>
<evidence type="ECO:0000313" key="2">
    <source>
        <dbReference type="Proteomes" id="UP000015106"/>
    </source>
</evidence>
<dbReference type="Proteomes" id="UP000015106">
    <property type="component" value="Chromosome 7"/>
</dbReference>
<name>A0A8R7R204_TRIUA</name>
<dbReference type="EnsemblPlants" id="TuG1812G0700004087.01.T01">
    <property type="protein sequence ID" value="TuG1812G0700004087.01.T01"/>
    <property type="gene ID" value="TuG1812G0700004087.01"/>
</dbReference>
<proteinExistence type="predicted"/>
<evidence type="ECO:0000313" key="1">
    <source>
        <dbReference type="EnsemblPlants" id="TuG1812G0700004087.01.T01"/>
    </source>
</evidence>
<organism evidence="1 2">
    <name type="scientific">Triticum urartu</name>
    <name type="common">Red wild einkorn</name>
    <name type="synonym">Crithodium urartu</name>
    <dbReference type="NCBI Taxonomy" id="4572"/>
    <lineage>
        <taxon>Eukaryota</taxon>
        <taxon>Viridiplantae</taxon>
        <taxon>Streptophyta</taxon>
        <taxon>Embryophyta</taxon>
        <taxon>Tracheophyta</taxon>
        <taxon>Spermatophyta</taxon>
        <taxon>Magnoliopsida</taxon>
        <taxon>Liliopsida</taxon>
        <taxon>Poales</taxon>
        <taxon>Poaceae</taxon>
        <taxon>BOP clade</taxon>
        <taxon>Pooideae</taxon>
        <taxon>Triticodae</taxon>
        <taxon>Triticeae</taxon>
        <taxon>Triticinae</taxon>
        <taxon>Triticum</taxon>
    </lineage>
</organism>
<reference evidence="1" key="2">
    <citation type="submission" date="2018-03" db="EMBL/GenBank/DDBJ databases">
        <title>The Triticum urartu genome reveals the dynamic nature of wheat genome evolution.</title>
        <authorList>
            <person name="Ling H."/>
            <person name="Ma B."/>
            <person name="Shi X."/>
            <person name="Liu H."/>
            <person name="Dong L."/>
            <person name="Sun H."/>
            <person name="Cao Y."/>
            <person name="Gao Q."/>
            <person name="Zheng S."/>
            <person name="Li Y."/>
            <person name="Yu Y."/>
            <person name="Du H."/>
            <person name="Qi M."/>
            <person name="Li Y."/>
            <person name="Yu H."/>
            <person name="Cui Y."/>
            <person name="Wang N."/>
            <person name="Chen C."/>
            <person name="Wu H."/>
            <person name="Zhao Y."/>
            <person name="Zhang J."/>
            <person name="Li Y."/>
            <person name="Zhou W."/>
            <person name="Zhang B."/>
            <person name="Hu W."/>
            <person name="Eijk M."/>
            <person name="Tang J."/>
            <person name="Witsenboer H."/>
            <person name="Zhao S."/>
            <person name="Li Z."/>
            <person name="Zhang A."/>
            <person name="Wang D."/>
            <person name="Liang C."/>
        </authorList>
    </citation>
    <scope>NUCLEOTIDE SEQUENCE [LARGE SCALE GENOMIC DNA]</scope>
    <source>
        <strain evidence="1">cv. G1812</strain>
    </source>
</reference>
<keyword evidence="2" id="KW-1185">Reference proteome</keyword>
<reference evidence="1" key="3">
    <citation type="submission" date="2022-06" db="UniProtKB">
        <authorList>
            <consortium name="EnsemblPlants"/>
        </authorList>
    </citation>
    <scope>IDENTIFICATION</scope>
</reference>
<dbReference type="Gramene" id="TuG1812G0700004087.01.T01">
    <property type="protein sequence ID" value="TuG1812G0700004087.01.T01"/>
    <property type="gene ID" value="TuG1812G0700004087.01"/>
</dbReference>
<sequence>MTSCCSDLDAAELPRQIGLLRASPTSGLAVPSPCRFLPLPHPRPSRGRLILHRAQGLQPRQGPASVSASSLASPQLGLSPLASVSFQSCEDPFIYVRLSSSWTRSSSLRDFRQ</sequence>